<name>A0ABR2R0K2_9ROSI</name>
<evidence type="ECO:0000313" key="6">
    <source>
        <dbReference type="Proteomes" id="UP001396334"/>
    </source>
</evidence>
<accession>A0ABR2R0K2</accession>
<comment type="caution">
    <text evidence="5">The sequence shown here is derived from an EMBL/GenBank/DDBJ whole genome shotgun (WGS) entry which is preliminary data.</text>
</comment>
<dbReference type="InterPro" id="IPR016763">
    <property type="entry name" value="VAP"/>
</dbReference>
<keyword evidence="3" id="KW-1133">Transmembrane helix</keyword>
<keyword evidence="2" id="KW-0175">Coiled coil</keyword>
<dbReference type="Pfam" id="PF00635">
    <property type="entry name" value="Motile_Sperm"/>
    <property type="match status" value="1"/>
</dbReference>
<evidence type="ECO:0000313" key="5">
    <source>
        <dbReference type="EMBL" id="KAK9006261.1"/>
    </source>
</evidence>
<feature type="domain" description="MSP" evidence="4">
    <location>
        <begin position="64"/>
        <end position="184"/>
    </location>
</feature>
<gene>
    <name evidence="5" type="ORF">V6N11_035306</name>
</gene>
<keyword evidence="6" id="KW-1185">Reference proteome</keyword>
<feature type="transmembrane region" description="Helical" evidence="3">
    <location>
        <begin position="217"/>
        <end position="237"/>
    </location>
</feature>
<dbReference type="PROSITE" id="PS50202">
    <property type="entry name" value="MSP"/>
    <property type="match status" value="1"/>
</dbReference>
<proteinExistence type="inferred from homology"/>
<dbReference type="InterPro" id="IPR013783">
    <property type="entry name" value="Ig-like_fold"/>
</dbReference>
<dbReference type="InterPro" id="IPR008962">
    <property type="entry name" value="PapD-like_sf"/>
</dbReference>
<protein>
    <recommendedName>
        <fullName evidence="4">MSP domain-containing protein</fullName>
    </recommendedName>
</protein>
<dbReference type="InterPro" id="IPR000535">
    <property type="entry name" value="MSP_dom"/>
</dbReference>
<feature type="coiled-coil region" evidence="2">
    <location>
        <begin position="182"/>
        <end position="209"/>
    </location>
</feature>
<dbReference type="PANTHER" id="PTHR10809:SF42">
    <property type="entry name" value="VESICLE-ASSOCIATED PROTEIN 2-1"/>
    <property type="match status" value="1"/>
</dbReference>
<dbReference type="EMBL" id="JBBPBN010000029">
    <property type="protein sequence ID" value="KAK9006261.1"/>
    <property type="molecule type" value="Genomic_DNA"/>
</dbReference>
<keyword evidence="3" id="KW-0472">Membrane</keyword>
<organism evidence="5 6">
    <name type="scientific">Hibiscus sabdariffa</name>
    <name type="common">roselle</name>
    <dbReference type="NCBI Taxonomy" id="183260"/>
    <lineage>
        <taxon>Eukaryota</taxon>
        <taxon>Viridiplantae</taxon>
        <taxon>Streptophyta</taxon>
        <taxon>Embryophyta</taxon>
        <taxon>Tracheophyta</taxon>
        <taxon>Spermatophyta</taxon>
        <taxon>Magnoliopsida</taxon>
        <taxon>eudicotyledons</taxon>
        <taxon>Gunneridae</taxon>
        <taxon>Pentapetalae</taxon>
        <taxon>rosids</taxon>
        <taxon>malvids</taxon>
        <taxon>Malvales</taxon>
        <taxon>Malvaceae</taxon>
        <taxon>Malvoideae</taxon>
        <taxon>Hibiscus</taxon>
    </lineage>
</organism>
<comment type="similarity">
    <text evidence="1">Belongs to the VAMP-associated protein (VAP) (TC 9.B.17) family.</text>
</comment>
<dbReference type="PANTHER" id="PTHR10809">
    <property type="entry name" value="VESICLE-ASSOCIATED MEMBRANE PROTEIN-ASSOCIATED PROTEIN"/>
    <property type="match status" value="1"/>
</dbReference>
<evidence type="ECO:0000256" key="1">
    <source>
        <dbReference type="ARBA" id="ARBA00008932"/>
    </source>
</evidence>
<reference evidence="5 6" key="1">
    <citation type="journal article" date="2024" name="G3 (Bethesda)">
        <title>Genome assembly of Hibiscus sabdariffa L. provides insights into metabolisms of medicinal natural products.</title>
        <authorList>
            <person name="Kim T."/>
        </authorList>
    </citation>
    <scope>NUCLEOTIDE SEQUENCE [LARGE SCALE GENOMIC DNA]</scope>
    <source>
        <strain evidence="5">TK-2024</strain>
        <tissue evidence="5">Old leaves</tissue>
    </source>
</reference>
<keyword evidence="3" id="KW-0812">Transmembrane</keyword>
<sequence>MGPIPGCSNRTGLHLHRKQTSDLGGHYIRDRTSCSSRHILSKRVKDLVVAGEGPVMTAGDANQLISVQPNDLKFLFELDKPSFCDLQLTNNTDSHVAFKVKTTSPKKYFVRPNTGIVMPSDSCIIRVTLQAQREYPPDMQCKDKFLLQSTIVPPNTDVDDLPANTFNKDGSKEIKERKLKTIQHLKDERDATVRQTVQLQQELDFLKRQRKRRNNSSFSFVFASFVGLIGLMVGFLLNLSLASLSTE</sequence>
<evidence type="ECO:0000256" key="2">
    <source>
        <dbReference type="SAM" id="Coils"/>
    </source>
</evidence>
<dbReference type="SUPFAM" id="SSF49354">
    <property type="entry name" value="PapD-like"/>
    <property type="match status" value="1"/>
</dbReference>
<evidence type="ECO:0000259" key="4">
    <source>
        <dbReference type="PROSITE" id="PS50202"/>
    </source>
</evidence>
<dbReference type="Gene3D" id="2.60.40.10">
    <property type="entry name" value="Immunoglobulins"/>
    <property type="match status" value="1"/>
</dbReference>
<dbReference type="Proteomes" id="UP001396334">
    <property type="component" value="Unassembled WGS sequence"/>
</dbReference>
<evidence type="ECO:0000256" key="3">
    <source>
        <dbReference type="SAM" id="Phobius"/>
    </source>
</evidence>